<reference evidence="1 2" key="1">
    <citation type="journal article" date="2016" name="Front. Microbiol.">
        <title>Single-Cell (Meta-)Genomics of a Dimorphic Candidatus Thiomargarita nelsonii Reveals Genomic Plasticity.</title>
        <authorList>
            <person name="Flood B.E."/>
            <person name="Fliss P."/>
            <person name="Jones D.S."/>
            <person name="Dick G.J."/>
            <person name="Jain S."/>
            <person name="Kaster A.K."/>
            <person name="Winkel M."/>
            <person name="Mussmann M."/>
            <person name="Bailey J."/>
        </authorList>
    </citation>
    <scope>NUCLEOTIDE SEQUENCE [LARGE SCALE GENOMIC DNA]</scope>
    <source>
        <strain evidence="1">Hydrate Ridge</strain>
    </source>
</reference>
<comment type="caution">
    <text evidence="1">The sequence shown here is derived from an EMBL/GenBank/DDBJ whole genome shotgun (WGS) entry which is preliminary data.</text>
</comment>
<dbReference type="EMBL" id="JSZA02000050">
    <property type="protein sequence ID" value="KHD09755.1"/>
    <property type="molecule type" value="Genomic_DNA"/>
</dbReference>
<keyword evidence="2" id="KW-1185">Reference proteome</keyword>
<organism evidence="1 2">
    <name type="scientific">Candidatus Thiomargarita nelsonii</name>
    <dbReference type="NCBI Taxonomy" id="1003181"/>
    <lineage>
        <taxon>Bacteria</taxon>
        <taxon>Pseudomonadati</taxon>
        <taxon>Pseudomonadota</taxon>
        <taxon>Gammaproteobacteria</taxon>
        <taxon>Thiotrichales</taxon>
        <taxon>Thiotrichaceae</taxon>
        <taxon>Thiomargarita</taxon>
    </lineage>
</organism>
<sequence>MSKIEDIIYLNVDFISMMYEEKTGNPPDTQLTRGEGKGAKAGIPWLSTNISSTETKSFKLSTIQMWKKINDKLSYPEFDVERIQENQKTSIVWIEGIFTIGRWDTTKRKTTLSFAENVPREERTKPTTETSEIVEGNEYFYIKDECKNVNFPLLVNSEYFYSGIEQLPSIDSIYQRNISFPVKALVKVLYRPLSKEDRDYNFEGQTEHEFISYPYIILEQVKE</sequence>
<evidence type="ECO:0000313" key="2">
    <source>
        <dbReference type="Proteomes" id="UP000030428"/>
    </source>
</evidence>
<gene>
    <name evidence="1" type="ORF">PN36_14640</name>
</gene>
<proteinExistence type="predicted"/>
<evidence type="ECO:0000313" key="1">
    <source>
        <dbReference type="EMBL" id="KHD09755.1"/>
    </source>
</evidence>
<accession>A0A0A6RTG5</accession>
<protein>
    <submittedName>
        <fullName evidence="1">Uncharacterized protein</fullName>
    </submittedName>
</protein>
<name>A0A0A6RTG5_9GAMM</name>
<dbReference type="AlphaFoldDB" id="A0A0A6RTG5"/>
<dbReference type="Proteomes" id="UP000030428">
    <property type="component" value="Unassembled WGS sequence"/>
</dbReference>